<dbReference type="Pfam" id="PF07237">
    <property type="entry name" value="DUF1428"/>
    <property type="match status" value="1"/>
</dbReference>
<organism evidence="2 3">
    <name type="scientific">Halopiger aswanensis</name>
    <dbReference type="NCBI Taxonomy" id="148449"/>
    <lineage>
        <taxon>Archaea</taxon>
        <taxon>Methanobacteriati</taxon>
        <taxon>Methanobacteriota</taxon>
        <taxon>Stenosarchaea group</taxon>
        <taxon>Halobacteria</taxon>
        <taxon>Halobacteriales</taxon>
        <taxon>Natrialbaceae</taxon>
        <taxon>Halopiger</taxon>
    </lineage>
</organism>
<sequence length="136" mass="15747">MWRIQSICMERYVDGFVLAVPNENLDAYREMASQAGELWIEHGALEYVEAIGDDMEPDMDGMPMRPFPELAEAGDDDTVVFSFIVFESREHRDEVNAKVMEDPKMDPENFDEDEGMPFDEARMTYGGFRSIVNYER</sequence>
<gene>
    <name evidence="2" type="ORF">ATJ93_4552</name>
</gene>
<dbReference type="AlphaFoldDB" id="A0A419VWN9"/>
<dbReference type="PIRSF" id="PIRSF007028">
    <property type="entry name" value="UCP007028"/>
    <property type="match status" value="1"/>
</dbReference>
<dbReference type="InterPro" id="IPR011008">
    <property type="entry name" value="Dimeric_a/b-barrel"/>
</dbReference>
<comment type="caution">
    <text evidence="2">The sequence shown here is derived from an EMBL/GenBank/DDBJ whole genome shotgun (WGS) entry which is preliminary data.</text>
</comment>
<dbReference type="Gene3D" id="3.30.70.100">
    <property type="match status" value="1"/>
</dbReference>
<keyword evidence="3" id="KW-1185">Reference proteome</keyword>
<dbReference type="SUPFAM" id="SSF54909">
    <property type="entry name" value="Dimeric alpha+beta barrel"/>
    <property type="match status" value="1"/>
</dbReference>
<proteinExistence type="predicted"/>
<reference evidence="2 3" key="1">
    <citation type="submission" date="2018-09" db="EMBL/GenBank/DDBJ databases">
        <title>Genomic Encyclopedia of Archaeal and Bacterial Type Strains, Phase II (KMG-II): from individual species to whole genera.</title>
        <authorList>
            <person name="Goeker M."/>
        </authorList>
    </citation>
    <scope>NUCLEOTIDE SEQUENCE [LARGE SCALE GENOMIC DNA]</scope>
    <source>
        <strain evidence="2 3">DSM 13151</strain>
    </source>
</reference>
<evidence type="ECO:0000256" key="1">
    <source>
        <dbReference type="SAM" id="MobiDB-lite"/>
    </source>
</evidence>
<evidence type="ECO:0000313" key="2">
    <source>
        <dbReference type="EMBL" id="RKD87653.1"/>
    </source>
</evidence>
<dbReference type="EMBL" id="RAPO01000008">
    <property type="protein sequence ID" value="RKD87653.1"/>
    <property type="molecule type" value="Genomic_DNA"/>
</dbReference>
<name>A0A419VWN9_9EURY</name>
<feature type="region of interest" description="Disordered" evidence="1">
    <location>
        <begin position="97"/>
        <end position="117"/>
    </location>
</feature>
<accession>A0A419VWN9</accession>
<protein>
    <submittedName>
        <fullName evidence="2">Uncharacterized protein YbaA (DUF1428 family)</fullName>
    </submittedName>
</protein>
<evidence type="ECO:0000313" key="3">
    <source>
        <dbReference type="Proteomes" id="UP000283805"/>
    </source>
</evidence>
<feature type="compositionally biased region" description="Acidic residues" evidence="1">
    <location>
        <begin position="108"/>
        <end position="117"/>
    </location>
</feature>
<dbReference type="InterPro" id="IPR009874">
    <property type="entry name" value="DUF1428"/>
</dbReference>
<dbReference type="Proteomes" id="UP000283805">
    <property type="component" value="Unassembled WGS sequence"/>
</dbReference>
<feature type="compositionally biased region" description="Basic and acidic residues" evidence="1">
    <location>
        <begin position="97"/>
        <end position="107"/>
    </location>
</feature>